<evidence type="ECO:0000256" key="2">
    <source>
        <dbReference type="ARBA" id="ARBA00023125"/>
    </source>
</evidence>
<keyword evidence="2 4" id="KW-0238">DNA-binding</keyword>
<evidence type="ECO:0000259" key="5">
    <source>
        <dbReference type="PROSITE" id="PS50977"/>
    </source>
</evidence>
<proteinExistence type="predicted"/>
<feature type="domain" description="HTH tetR-type" evidence="5">
    <location>
        <begin position="1"/>
        <end position="61"/>
    </location>
</feature>
<dbReference type="PANTHER" id="PTHR47506:SF6">
    <property type="entry name" value="HTH-TYPE TRANSCRIPTIONAL REPRESSOR NEMR"/>
    <property type="match status" value="1"/>
</dbReference>
<dbReference type="PANTHER" id="PTHR47506">
    <property type="entry name" value="TRANSCRIPTIONAL REGULATORY PROTEIN"/>
    <property type="match status" value="1"/>
</dbReference>
<feature type="DNA-binding region" description="H-T-H motif" evidence="4">
    <location>
        <begin position="24"/>
        <end position="43"/>
    </location>
</feature>
<organism evidence="6 7">
    <name type="scientific">Microtetraspora malaysiensis</name>
    <dbReference type="NCBI Taxonomy" id="161358"/>
    <lineage>
        <taxon>Bacteria</taxon>
        <taxon>Bacillati</taxon>
        <taxon>Actinomycetota</taxon>
        <taxon>Actinomycetes</taxon>
        <taxon>Streptosporangiales</taxon>
        <taxon>Streptosporangiaceae</taxon>
        <taxon>Microtetraspora</taxon>
    </lineage>
</organism>
<reference evidence="6 7" key="1">
    <citation type="submission" date="2024-10" db="EMBL/GenBank/DDBJ databases">
        <title>The Natural Products Discovery Center: Release of the First 8490 Sequenced Strains for Exploring Actinobacteria Biosynthetic Diversity.</title>
        <authorList>
            <person name="Kalkreuter E."/>
            <person name="Kautsar S.A."/>
            <person name="Yang D."/>
            <person name="Bader C.D."/>
            <person name="Teijaro C.N."/>
            <person name="Fluegel L."/>
            <person name="Davis C.M."/>
            <person name="Simpson J.R."/>
            <person name="Lauterbach L."/>
            <person name="Steele A.D."/>
            <person name="Gui C."/>
            <person name="Meng S."/>
            <person name="Li G."/>
            <person name="Viehrig K."/>
            <person name="Ye F."/>
            <person name="Su P."/>
            <person name="Kiefer A.F."/>
            <person name="Nichols A."/>
            <person name="Cepeda A.J."/>
            <person name="Yan W."/>
            <person name="Fan B."/>
            <person name="Jiang Y."/>
            <person name="Adhikari A."/>
            <person name="Zheng C.-J."/>
            <person name="Schuster L."/>
            <person name="Cowan T.M."/>
            <person name="Smanski M.J."/>
            <person name="Chevrette M.G."/>
            <person name="De Carvalho L.P.S."/>
            <person name="Shen B."/>
        </authorList>
    </citation>
    <scope>NUCLEOTIDE SEQUENCE [LARGE SCALE GENOMIC DNA]</scope>
    <source>
        <strain evidence="6 7">NPDC002173</strain>
    </source>
</reference>
<evidence type="ECO:0000313" key="7">
    <source>
        <dbReference type="Proteomes" id="UP001602013"/>
    </source>
</evidence>
<sequence length="199" mass="21754">MARRQDWLEAGLTVLSEKGAPALTIERLCGRLDLTKGSFYHHFTGMAGFKTGLLAHFAAEYTTRYIDQVERSGGSPLARLERLLTLVLAEEDERSRVEIAVRAWAAQDGEVRATQERVDALRLDYLRSLWRETGGAEADAVPMARLLYLVLIGAGQVVPPVAAGDLREVYELTMRLAPDSGTRNRGRAAGAAATPEADS</sequence>
<accession>A0ABW6T4T9</accession>
<dbReference type="InterPro" id="IPR009057">
    <property type="entry name" value="Homeodomain-like_sf"/>
</dbReference>
<gene>
    <name evidence="6" type="ORF">ACFYXI_43195</name>
</gene>
<dbReference type="Proteomes" id="UP001602013">
    <property type="component" value="Unassembled WGS sequence"/>
</dbReference>
<comment type="caution">
    <text evidence="6">The sequence shown here is derived from an EMBL/GenBank/DDBJ whole genome shotgun (WGS) entry which is preliminary data.</text>
</comment>
<keyword evidence="1" id="KW-0805">Transcription regulation</keyword>
<evidence type="ECO:0000313" key="6">
    <source>
        <dbReference type="EMBL" id="MFF3672307.1"/>
    </source>
</evidence>
<dbReference type="InterPro" id="IPR001647">
    <property type="entry name" value="HTH_TetR"/>
</dbReference>
<protein>
    <submittedName>
        <fullName evidence="6">TetR/AcrR family transcriptional regulator</fullName>
    </submittedName>
</protein>
<dbReference type="RefSeq" id="WP_387418472.1">
    <property type="nucleotide sequence ID" value="NZ_JBIASD010000087.1"/>
</dbReference>
<evidence type="ECO:0000256" key="4">
    <source>
        <dbReference type="PROSITE-ProRule" id="PRU00335"/>
    </source>
</evidence>
<keyword evidence="3" id="KW-0804">Transcription</keyword>
<dbReference type="PROSITE" id="PS50977">
    <property type="entry name" value="HTH_TETR_2"/>
    <property type="match status" value="1"/>
</dbReference>
<dbReference type="EMBL" id="JBIASD010000087">
    <property type="protein sequence ID" value="MFF3672307.1"/>
    <property type="molecule type" value="Genomic_DNA"/>
</dbReference>
<name>A0ABW6T4T9_9ACTN</name>
<dbReference type="SUPFAM" id="SSF46689">
    <property type="entry name" value="Homeodomain-like"/>
    <property type="match status" value="1"/>
</dbReference>
<evidence type="ECO:0000256" key="3">
    <source>
        <dbReference type="ARBA" id="ARBA00023163"/>
    </source>
</evidence>
<keyword evidence="7" id="KW-1185">Reference proteome</keyword>
<dbReference type="Pfam" id="PF00440">
    <property type="entry name" value="TetR_N"/>
    <property type="match status" value="1"/>
</dbReference>
<dbReference type="Gene3D" id="1.10.357.10">
    <property type="entry name" value="Tetracycline Repressor, domain 2"/>
    <property type="match status" value="1"/>
</dbReference>
<evidence type="ECO:0000256" key="1">
    <source>
        <dbReference type="ARBA" id="ARBA00023015"/>
    </source>
</evidence>